<dbReference type="EMBL" id="OZ075129">
    <property type="protein sequence ID" value="CAL4965108.1"/>
    <property type="molecule type" value="Genomic_DNA"/>
</dbReference>
<reference evidence="2" key="1">
    <citation type="submission" date="2024-10" db="EMBL/GenBank/DDBJ databases">
        <authorList>
            <person name="Ryan C."/>
        </authorList>
    </citation>
    <scope>NUCLEOTIDE SEQUENCE [LARGE SCALE GENOMIC DNA]</scope>
</reference>
<sequence>MCLWFACFGLHKDDDVTYTAPTRSLALPPPATKPQLHDRPMPAAQRNGGYYNNGHAHYANGGHHQTAAADEAGRKAWNGSVAGEAGHGHGTQAQQQQQNYYNYHERQPVHREAAMDHRYSTATATAVHERY</sequence>
<organism evidence="2 3">
    <name type="scientific">Urochloa decumbens</name>
    <dbReference type="NCBI Taxonomy" id="240449"/>
    <lineage>
        <taxon>Eukaryota</taxon>
        <taxon>Viridiplantae</taxon>
        <taxon>Streptophyta</taxon>
        <taxon>Embryophyta</taxon>
        <taxon>Tracheophyta</taxon>
        <taxon>Spermatophyta</taxon>
        <taxon>Magnoliopsida</taxon>
        <taxon>Liliopsida</taxon>
        <taxon>Poales</taxon>
        <taxon>Poaceae</taxon>
        <taxon>PACMAD clade</taxon>
        <taxon>Panicoideae</taxon>
        <taxon>Panicodae</taxon>
        <taxon>Paniceae</taxon>
        <taxon>Melinidinae</taxon>
        <taxon>Urochloa</taxon>
    </lineage>
</organism>
<dbReference type="AlphaFoldDB" id="A0ABC8ZSG8"/>
<proteinExistence type="predicted"/>
<protein>
    <submittedName>
        <fullName evidence="2">Uncharacterized protein</fullName>
    </submittedName>
</protein>
<evidence type="ECO:0000313" key="3">
    <source>
        <dbReference type="Proteomes" id="UP001497457"/>
    </source>
</evidence>
<feature type="compositionally biased region" description="Low complexity" evidence="1">
    <location>
        <begin position="47"/>
        <end position="64"/>
    </location>
</feature>
<evidence type="ECO:0000256" key="1">
    <source>
        <dbReference type="SAM" id="MobiDB-lite"/>
    </source>
</evidence>
<evidence type="ECO:0000313" key="2">
    <source>
        <dbReference type="EMBL" id="CAL4965108.1"/>
    </source>
</evidence>
<accession>A0ABC8ZSG8</accession>
<feature type="region of interest" description="Disordered" evidence="1">
    <location>
        <begin position="24"/>
        <end position="97"/>
    </location>
</feature>
<keyword evidence="3" id="KW-1185">Reference proteome</keyword>
<dbReference type="Proteomes" id="UP001497457">
    <property type="component" value="Chromosome 19rd"/>
</dbReference>
<name>A0ABC8ZSG8_9POAL</name>
<gene>
    <name evidence="2" type="ORF">URODEC1_LOCUS47041</name>
</gene>